<dbReference type="InterPro" id="IPR006949">
    <property type="entry name" value="Barrel_Baseplate_J-like"/>
</dbReference>
<evidence type="ECO:0000259" key="2">
    <source>
        <dbReference type="Pfam" id="PF04865"/>
    </source>
</evidence>
<dbReference type="InterPro" id="IPR052399">
    <property type="entry name" value="Phage_Baseplate_Assmbl_Protein"/>
</dbReference>
<evidence type="ECO:0000256" key="1">
    <source>
        <dbReference type="ARBA" id="ARBA00038087"/>
    </source>
</evidence>
<protein>
    <submittedName>
        <fullName evidence="5">Baseplate assembly protein</fullName>
    </submittedName>
</protein>
<dbReference type="InterPro" id="IPR058531">
    <property type="entry name" value="Baseplate_J_M"/>
</dbReference>
<dbReference type="Pfam" id="PF04865">
    <property type="entry name" value="Baseplate_J"/>
    <property type="match status" value="1"/>
</dbReference>
<comment type="similarity">
    <text evidence="1">Belongs to the Mu gp47/PBSX XkdT family.</text>
</comment>
<dbReference type="Pfam" id="PF26078">
    <property type="entry name" value="Baseplate_J_M"/>
    <property type="match status" value="1"/>
</dbReference>
<reference evidence="5" key="1">
    <citation type="journal article" date="2021" name="Proc. Natl. Acad. Sci. U.S.A.">
        <title>A Catalog of Tens of Thousands of Viruses from Human Metagenomes Reveals Hidden Associations with Chronic Diseases.</title>
        <authorList>
            <person name="Tisza M.J."/>
            <person name="Buck C.B."/>
        </authorList>
    </citation>
    <scope>NUCLEOTIDE SEQUENCE</scope>
    <source>
        <strain evidence="5">CtCpR1</strain>
    </source>
</reference>
<dbReference type="InterPro" id="IPR058530">
    <property type="entry name" value="Baseplate_J-like_C"/>
</dbReference>
<name>A0A8S5V909_9CAUD</name>
<evidence type="ECO:0000259" key="4">
    <source>
        <dbReference type="Pfam" id="PF26079"/>
    </source>
</evidence>
<dbReference type="EMBL" id="BK016224">
    <property type="protein sequence ID" value="DAG03123.1"/>
    <property type="molecule type" value="Genomic_DNA"/>
</dbReference>
<evidence type="ECO:0000259" key="3">
    <source>
        <dbReference type="Pfam" id="PF26078"/>
    </source>
</evidence>
<dbReference type="PANTHER" id="PTHR37829:SF3">
    <property type="entry name" value="PROTEIN JAYE-RELATED"/>
    <property type="match status" value="1"/>
</dbReference>
<feature type="domain" description="Baseplate J-like C-terminal" evidence="4">
    <location>
        <begin position="282"/>
        <end position="348"/>
    </location>
</feature>
<dbReference type="PANTHER" id="PTHR37829">
    <property type="entry name" value="PHAGE-LIKE ELEMENT PBSX PROTEIN XKDT"/>
    <property type="match status" value="1"/>
</dbReference>
<organism evidence="5">
    <name type="scientific">Caudovirales sp. ctCpR1</name>
    <dbReference type="NCBI Taxonomy" id="2825760"/>
    <lineage>
        <taxon>Viruses</taxon>
        <taxon>Duplodnaviria</taxon>
        <taxon>Heunggongvirae</taxon>
        <taxon>Uroviricota</taxon>
        <taxon>Caudoviricetes</taxon>
    </lineage>
</organism>
<sequence>MVSDWYNEKYKELTGTAPVLGDAAPEKLLQYAIAMLGGQTLQYIQDKGNGELLATSYGGYLDQLAANLGVTRKPADRATVTLRFTLADTRNNAVGIPAGTRVRTENSLYFNTLDYAEVKAGELTADVLAQAQEAGAESNGIETGAINTLVDPIPYMASVTNIEASHGGTDVEDDDTLSERVFRAPSVFSCAGPADAYVYYAKAWRNDVADVKIDSPEPCEVDIYFLLGDDGRLPTGTELKEMQAYFADEEKVKRPLTDKVVCKAPAEIGYSIDLTYYIASSDRNNVAAIQEAVTGAVESYKAWQRKLGRDINPTELIAAVRGAGAKRVRLKAPADTVVSAAAIARCDSETVNYGGLEDD</sequence>
<feature type="domain" description="Baseplate J-like central" evidence="3">
    <location>
        <begin position="191"/>
        <end position="263"/>
    </location>
</feature>
<proteinExistence type="inferred from homology"/>
<accession>A0A8S5V909</accession>
<dbReference type="Pfam" id="PF26079">
    <property type="entry name" value="Baseplate_J_C"/>
    <property type="match status" value="1"/>
</dbReference>
<evidence type="ECO:0000313" key="5">
    <source>
        <dbReference type="EMBL" id="DAG03123.1"/>
    </source>
</evidence>
<feature type="domain" description="Baseplate protein J-like barrel" evidence="2">
    <location>
        <begin position="81"/>
        <end position="168"/>
    </location>
</feature>